<name>A0A161Z1U3_9GAMM</name>
<evidence type="ECO:0000313" key="1">
    <source>
        <dbReference type="EMBL" id="KZN70399.1"/>
    </source>
</evidence>
<dbReference type="PATRIC" id="fig|1365257.3.peg.85"/>
<protein>
    <submittedName>
        <fullName evidence="1">Uncharacterized protein</fullName>
    </submittedName>
</protein>
<dbReference type="Proteomes" id="UP000076661">
    <property type="component" value="Unassembled WGS sequence"/>
</dbReference>
<dbReference type="AlphaFoldDB" id="A0A161Z1U3"/>
<proteinExistence type="predicted"/>
<sequence>MASSEPSGPVVTGNVDDNLWIGWLAVFCSKLALSLGTEIHDTEI</sequence>
<comment type="caution">
    <text evidence="1">The sequence shown here is derived from an EMBL/GenBank/DDBJ whole genome shotgun (WGS) entry which is preliminary data.</text>
</comment>
<gene>
    <name evidence="1" type="ORF">N478_00415</name>
</gene>
<evidence type="ECO:0000313" key="2">
    <source>
        <dbReference type="Proteomes" id="UP000076661"/>
    </source>
</evidence>
<organism evidence="1 2">
    <name type="scientific">Pseudoalteromonas luteoviolacea S4060-1</name>
    <dbReference type="NCBI Taxonomy" id="1365257"/>
    <lineage>
        <taxon>Bacteria</taxon>
        <taxon>Pseudomonadati</taxon>
        <taxon>Pseudomonadota</taxon>
        <taxon>Gammaproteobacteria</taxon>
        <taxon>Alteromonadales</taxon>
        <taxon>Pseudoalteromonadaceae</taxon>
        <taxon>Pseudoalteromonas</taxon>
    </lineage>
</organism>
<accession>A0A161Z1U3</accession>
<reference evidence="1 2" key="1">
    <citation type="submission" date="2013-07" db="EMBL/GenBank/DDBJ databases">
        <title>Comparative Genomic and Metabolomic Analysis of Twelve Strains of Pseudoalteromonas luteoviolacea.</title>
        <authorList>
            <person name="Vynne N.G."/>
            <person name="Mansson M."/>
            <person name="Gram L."/>
        </authorList>
    </citation>
    <scope>NUCLEOTIDE SEQUENCE [LARGE SCALE GENOMIC DNA]</scope>
    <source>
        <strain evidence="1 2">S4060-1</strain>
    </source>
</reference>
<dbReference type="EMBL" id="AUXX01000001">
    <property type="protein sequence ID" value="KZN70399.1"/>
    <property type="molecule type" value="Genomic_DNA"/>
</dbReference>